<accession>A0A7Z0I359</accession>
<dbReference type="PANTHER" id="PTHR46564:SF1">
    <property type="entry name" value="TRANSPOSASE"/>
    <property type="match status" value="1"/>
</dbReference>
<feature type="domain" description="Tc1-like transposase DDE" evidence="1">
    <location>
        <begin position="9"/>
        <end position="91"/>
    </location>
</feature>
<name>A0A7Z0I359_9RHOB</name>
<dbReference type="EMBL" id="JACBXS010000153">
    <property type="protein sequence ID" value="NYS26950.1"/>
    <property type="molecule type" value="Genomic_DNA"/>
</dbReference>
<organism evidence="2 3">
    <name type="scientific">Rhabdonatronobacter sediminivivens</name>
    <dbReference type="NCBI Taxonomy" id="2743469"/>
    <lineage>
        <taxon>Bacteria</taxon>
        <taxon>Pseudomonadati</taxon>
        <taxon>Pseudomonadota</taxon>
        <taxon>Alphaproteobacteria</taxon>
        <taxon>Rhodobacterales</taxon>
        <taxon>Paracoccaceae</taxon>
        <taxon>Rhabdonatronobacter</taxon>
    </lineage>
</organism>
<dbReference type="PANTHER" id="PTHR46564">
    <property type="entry name" value="TRANSPOSASE"/>
    <property type="match status" value="1"/>
</dbReference>
<dbReference type="Proteomes" id="UP000529417">
    <property type="component" value="Unassembled WGS sequence"/>
</dbReference>
<reference evidence="2 3" key="1">
    <citation type="journal article" date="2000" name="Arch. Microbiol.">
        <title>Rhodobaca bogoriensis gen. nov. and sp. nov., an alkaliphilic purple nonsulfur bacterium from African Rift Valley soda lakes.</title>
        <authorList>
            <person name="Milford A.D."/>
            <person name="Achenbach L.A."/>
            <person name="Jung D.O."/>
            <person name="Madigan M.T."/>
        </authorList>
    </citation>
    <scope>NUCLEOTIDE SEQUENCE [LARGE SCALE GENOMIC DNA]</scope>
    <source>
        <strain evidence="2 3">2376</strain>
    </source>
</reference>
<dbReference type="InterPro" id="IPR036397">
    <property type="entry name" value="RNaseH_sf"/>
</dbReference>
<proteinExistence type="predicted"/>
<keyword evidence="3" id="KW-1185">Reference proteome</keyword>
<evidence type="ECO:0000313" key="2">
    <source>
        <dbReference type="EMBL" id="NYS26950.1"/>
    </source>
</evidence>
<dbReference type="InterPro" id="IPR038717">
    <property type="entry name" value="Tc1-like_DDE_dom"/>
</dbReference>
<dbReference type="Pfam" id="PF13358">
    <property type="entry name" value="DDE_3"/>
    <property type="match status" value="1"/>
</dbReference>
<sequence length="92" mass="10119">MTTLDPDKLVFIDESGFDTKMTRRFGRAARGAPCVGAVPHGHWRNNTFIAGLRSDRIDAPMLIEGAMDGDAFCAWVEQMLAPTLREGDIVIP</sequence>
<gene>
    <name evidence="2" type="ORF">HUK65_18565</name>
</gene>
<dbReference type="AlphaFoldDB" id="A0A7Z0I359"/>
<protein>
    <submittedName>
        <fullName evidence="2">Transposase</fullName>
    </submittedName>
</protein>
<evidence type="ECO:0000313" key="3">
    <source>
        <dbReference type="Proteomes" id="UP000529417"/>
    </source>
</evidence>
<evidence type="ECO:0000259" key="1">
    <source>
        <dbReference type="Pfam" id="PF13358"/>
    </source>
</evidence>
<dbReference type="GO" id="GO:0003676">
    <property type="term" value="F:nucleic acid binding"/>
    <property type="evidence" value="ECO:0007669"/>
    <property type="project" value="InterPro"/>
</dbReference>
<dbReference type="Gene3D" id="3.30.420.10">
    <property type="entry name" value="Ribonuclease H-like superfamily/Ribonuclease H"/>
    <property type="match status" value="1"/>
</dbReference>
<comment type="caution">
    <text evidence="2">The sequence shown here is derived from an EMBL/GenBank/DDBJ whole genome shotgun (WGS) entry which is preliminary data.</text>
</comment>